<accession>A0ACB5U450</accession>
<protein>
    <submittedName>
        <fullName evidence="1">Unnamed protein product</fullName>
    </submittedName>
</protein>
<evidence type="ECO:0000313" key="2">
    <source>
        <dbReference type="Proteomes" id="UP001165064"/>
    </source>
</evidence>
<proteinExistence type="predicted"/>
<dbReference type="EMBL" id="BSXS01011158">
    <property type="protein sequence ID" value="GME99819.1"/>
    <property type="molecule type" value="Genomic_DNA"/>
</dbReference>
<keyword evidence="2" id="KW-1185">Reference proteome</keyword>
<comment type="caution">
    <text evidence="1">The sequence shown here is derived from an EMBL/GenBank/DDBJ whole genome shotgun (WGS) entry which is preliminary data.</text>
</comment>
<sequence length="141" mass="15882">MSDITTTIDPNQNILYNQYGYTPSHSANMFFAVMWGILTVAQIVLAVPTHELFYGVSMTIGCILELIGFIGRVMGNHDPYDLGNYMMNTIGTIIGPVFFMADVSSFVWTSSRLSFKLQEVVRLVDQMKKLQNKVLISCWVV</sequence>
<dbReference type="Proteomes" id="UP001165064">
    <property type="component" value="Unassembled WGS sequence"/>
</dbReference>
<name>A0ACB5U450_AMBMO</name>
<evidence type="ECO:0000313" key="1">
    <source>
        <dbReference type="EMBL" id="GME99819.1"/>
    </source>
</evidence>
<reference evidence="1" key="1">
    <citation type="submission" date="2023-04" db="EMBL/GenBank/DDBJ databases">
        <title>Ambrosiozyma monospora NBRC 10751.</title>
        <authorList>
            <person name="Ichikawa N."/>
            <person name="Sato H."/>
            <person name="Tonouchi N."/>
        </authorList>
    </citation>
    <scope>NUCLEOTIDE SEQUENCE</scope>
    <source>
        <strain evidence="1">NBRC 10751</strain>
    </source>
</reference>
<organism evidence="1 2">
    <name type="scientific">Ambrosiozyma monospora</name>
    <name type="common">Yeast</name>
    <name type="synonym">Endomycopsis monosporus</name>
    <dbReference type="NCBI Taxonomy" id="43982"/>
    <lineage>
        <taxon>Eukaryota</taxon>
        <taxon>Fungi</taxon>
        <taxon>Dikarya</taxon>
        <taxon>Ascomycota</taxon>
        <taxon>Saccharomycotina</taxon>
        <taxon>Pichiomycetes</taxon>
        <taxon>Pichiales</taxon>
        <taxon>Pichiaceae</taxon>
        <taxon>Ambrosiozyma</taxon>
    </lineage>
</organism>
<gene>
    <name evidence="1" type="ORF">Amon02_001083400</name>
</gene>